<evidence type="ECO:0000313" key="1">
    <source>
        <dbReference type="EMBL" id="GAI53633.1"/>
    </source>
</evidence>
<protein>
    <submittedName>
        <fullName evidence="1">Uncharacterized protein</fullName>
    </submittedName>
</protein>
<proteinExistence type="predicted"/>
<sequence length="175" mass="18863">MAVIDTDILRVVASMLWSDGNVAQNVFNCVVSGGVGPYTDSDVADDMEDWLDNMYANITAGVSDELDGNSVTVYKYDSGDDDWDEVFSQAWGWNPTAVGDQLPRGVAALIRMWTEDPDVQGKKYIAGWNETDCTDGLFPAPSLVTFLAFAADWVLPFVGATSGATFTPGVWSVVG</sequence>
<comment type="caution">
    <text evidence="1">The sequence shown here is derived from an EMBL/GenBank/DDBJ whole genome shotgun (WGS) entry which is preliminary data.</text>
</comment>
<dbReference type="AlphaFoldDB" id="X1PCQ1"/>
<gene>
    <name evidence="1" type="ORF">S06H3_58286</name>
</gene>
<organism evidence="1">
    <name type="scientific">marine sediment metagenome</name>
    <dbReference type="NCBI Taxonomy" id="412755"/>
    <lineage>
        <taxon>unclassified sequences</taxon>
        <taxon>metagenomes</taxon>
        <taxon>ecological metagenomes</taxon>
    </lineage>
</organism>
<reference evidence="1" key="1">
    <citation type="journal article" date="2014" name="Front. Microbiol.">
        <title>High frequency of phylogenetically diverse reductive dehalogenase-homologous genes in deep subseafloor sedimentary metagenomes.</title>
        <authorList>
            <person name="Kawai M."/>
            <person name="Futagami T."/>
            <person name="Toyoda A."/>
            <person name="Takaki Y."/>
            <person name="Nishi S."/>
            <person name="Hori S."/>
            <person name="Arai W."/>
            <person name="Tsubouchi T."/>
            <person name="Morono Y."/>
            <person name="Uchiyama I."/>
            <person name="Ito T."/>
            <person name="Fujiyama A."/>
            <person name="Inagaki F."/>
            <person name="Takami H."/>
        </authorList>
    </citation>
    <scope>NUCLEOTIDE SEQUENCE</scope>
    <source>
        <strain evidence="1">Expedition CK06-06</strain>
    </source>
</reference>
<accession>X1PCQ1</accession>
<name>X1PCQ1_9ZZZZ</name>
<dbReference type="EMBL" id="BARV01037717">
    <property type="protein sequence ID" value="GAI53633.1"/>
    <property type="molecule type" value="Genomic_DNA"/>
</dbReference>
<feature type="non-terminal residue" evidence="1">
    <location>
        <position position="175"/>
    </location>
</feature>